<dbReference type="InterPro" id="IPR023393">
    <property type="entry name" value="START-like_dom_sf"/>
</dbReference>
<dbReference type="Proteomes" id="UP001230908">
    <property type="component" value="Unassembled WGS sequence"/>
</dbReference>
<dbReference type="RefSeq" id="WP_308715375.1">
    <property type="nucleotide sequence ID" value="NZ_JAVHUY010000027.1"/>
</dbReference>
<dbReference type="InterPro" id="IPR019587">
    <property type="entry name" value="Polyketide_cyclase/dehydratase"/>
</dbReference>
<gene>
    <name evidence="1" type="ORF">RB614_26620</name>
</gene>
<comment type="caution">
    <text evidence="1">The sequence shown here is derived from an EMBL/GenBank/DDBJ whole genome shotgun (WGS) entry which is preliminary data.</text>
</comment>
<keyword evidence="2" id="KW-1185">Reference proteome</keyword>
<dbReference type="EMBL" id="JAVHUY010000027">
    <property type="protein sequence ID" value="MDQ7908107.1"/>
    <property type="molecule type" value="Genomic_DNA"/>
</dbReference>
<dbReference type="Gene3D" id="3.30.530.20">
    <property type="match status" value="1"/>
</dbReference>
<dbReference type="SUPFAM" id="SSF55961">
    <property type="entry name" value="Bet v1-like"/>
    <property type="match status" value="1"/>
</dbReference>
<evidence type="ECO:0000313" key="1">
    <source>
        <dbReference type="EMBL" id="MDQ7908107.1"/>
    </source>
</evidence>
<proteinExistence type="predicted"/>
<sequence>MAEVFAVETTIERPVEQVWAQLTDWPGAARWMPGVESVRVDGNVLTVHSRGRDRTSRITAYEPGRSVALTSERGGVRATYVYTCEATGAGTRVSLRADCVFSGPWKLAGAMIRGAIRRADSGQLQSFKRVVETVPSDT</sequence>
<accession>A0ABU0ZQC8</accession>
<dbReference type="Pfam" id="PF10604">
    <property type="entry name" value="Polyketide_cyc2"/>
    <property type="match status" value="1"/>
</dbReference>
<evidence type="ECO:0000313" key="2">
    <source>
        <dbReference type="Proteomes" id="UP001230908"/>
    </source>
</evidence>
<name>A0ABU0ZQC8_9ACTN</name>
<protein>
    <submittedName>
        <fullName evidence="1">SRPBCC family protein</fullName>
    </submittedName>
</protein>
<organism evidence="1 2">
    <name type="scientific">Phytohabitans maris</name>
    <dbReference type="NCBI Taxonomy" id="3071409"/>
    <lineage>
        <taxon>Bacteria</taxon>
        <taxon>Bacillati</taxon>
        <taxon>Actinomycetota</taxon>
        <taxon>Actinomycetes</taxon>
        <taxon>Micromonosporales</taxon>
        <taxon>Micromonosporaceae</taxon>
    </lineage>
</organism>
<reference evidence="1 2" key="1">
    <citation type="submission" date="2023-08" db="EMBL/GenBank/DDBJ databases">
        <title>Phytohabitans sansha sp. nov., isolated from marine sediment.</title>
        <authorList>
            <person name="Zhao Y."/>
            <person name="Yi K."/>
        </authorList>
    </citation>
    <scope>NUCLEOTIDE SEQUENCE [LARGE SCALE GENOMIC DNA]</scope>
    <source>
        <strain evidence="1 2">ZYX-F-186</strain>
    </source>
</reference>